<feature type="compositionally biased region" description="Basic residues" evidence="7">
    <location>
        <begin position="272"/>
        <end position="281"/>
    </location>
</feature>
<dbReference type="GO" id="GO:0045087">
    <property type="term" value="P:innate immune response"/>
    <property type="evidence" value="ECO:0007669"/>
    <property type="project" value="TreeGrafter"/>
</dbReference>
<evidence type="ECO:0000256" key="3">
    <source>
        <dbReference type="ARBA" id="ARBA00005469"/>
    </source>
</evidence>
<dbReference type="GO" id="GO:1990825">
    <property type="term" value="F:sequence-specific mRNA binding"/>
    <property type="evidence" value="ECO:0007669"/>
    <property type="project" value="TreeGrafter"/>
</dbReference>
<accession>A0A0L8G423</accession>
<reference evidence="8" key="1">
    <citation type="submission" date="2015-07" db="EMBL/GenBank/DDBJ databases">
        <title>MeaNS - Measles Nucleotide Surveillance Program.</title>
        <authorList>
            <person name="Tran T."/>
            <person name="Druce J."/>
        </authorList>
    </citation>
    <scope>NUCLEOTIDE SEQUENCE</scope>
    <source>
        <strain evidence="8">UCB-OBI-ISO-001</strain>
        <tissue evidence="8">Gonad</tissue>
    </source>
</reference>
<evidence type="ECO:0000256" key="2">
    <source>
        <dbReference type="ARBA" id="ARBA00004331"/>
    </source>
</evidence>
<protein>
    <submittedName>
        <fullName evidence="8">Uncharacterized protein</fullName>
    </submittedName>
</protein>
<proteinExistence type="inferred from homology"/>
<dbReference type="GO" id="GO:0075523">
    <property type="term" value="P:viral translational frameshifting"/>
    <property type="evidence" value="ECO:0007669"/>
    <property type="project" value="TreeGrafter"/>
</dbReference>
<evidence type="ECO:0000256" key="5">
    <source>
        <dbReference type="ARBA" id="ARBA00022884"/>
    </source>
</evidence>
<keyword evidence="4" id="KW-0963">Cytoplasm</keyword>
<evidence type="ECO:0000256" key="1">
    <source>
        <dbReference type="ARBA" id="ARBA00004123"/>
    </source>
</evidence>
<gene>
    <name evidence="8" type="ORF">OCBIM_22000533mg</name>
</gene>
<name>A0A0L8G423_OCTBM</name>
<dbReference type="GO" id="GO:0036464">
    <property type="term" value="C:cytoplasmic ribonucleoprotein granule"/>
    <property type="evidence" value="ECO:0007669"/>
    <property type="project" value="UniProtKB-SubCell"/>
</dbReference>
<sequence>MVAKLNYIRNNDKLVEEAKQNYIGLAIRQFTCPPCNNMWWRVTPRRKPVSRCKLCQVRYDPVPKDVEFGSAVFVCKSCNNEFRGFGQKSTTRSICYNCNNLCYPTRIEPPKRNPGRRNWKSQHSCDAPDCCGFLSDCDKDVNVYGPSGLQKRCVHPQRRRNRSIYYPCLKHSSTGSTVETFLTQRFENDSVSDFSVSLETIIEDADITSNMSTLSLSDSNVGNEPDEPVGFPSARPKSSAMSSLTSYPTSAEHVAKTDKTQMVNIKPEEKTKLKKKSEKKD</sequence>
<feature type="compositionally biased region" description="Polar residues" evidence="7">
    <location>
        <begin position="239"/>
        <end position="249"/>
    </location>
</feature>
<keyword evidence="6" id="KW-0539">Nucleus</keyword>
<evidence type="ECO:0000256" key="6">
    <source>
        <dbReference type="ARBA" id="ARBA00023242"/>
    </source>
</evidence>
<dbReference type="OrthoDB" id="9423182at2759"/>
<dbReference type="GO" id="GO:0043022">
    <property type="term" value="F:ribosome binding"/>
    <property type="evidence" value="ECO:0007669"/>
    <property type="project" value="TreeGrafter"/>
</dbReference>
<dbReference type="EMBL" id="KQ423988">
    <property type="protein sequence ID" value="KOF71782.1"/>
    <property type="molecule type" value="Genomic_DNA"/>
</dbReference>
<dbReference type="PANTHER" id="PTHR16135">
    <property type="entry name" value="REPRESSOR OF YIELD OF DENV PROTEIN"/>
    <property type="match status" value="1"/>
</dbReference>
<organism evidence="8">
    <name type="scientific">Octopus bimaculoides</name>
    <name type="common">California two-spotted octopus</name>
    <dbReference type="NCBI Taxonomy" id="37653"/>
    <lineage>
        <taxon>Eukaryota</taxon>
        <taxon>Metazoa</taxon>
        <taxon>Spiralia</taxon>
        <taxon>Lophotrochozoa</taxon>
        <taxon>Mollusca</taxon>
        <taxon>Cephalopoda</taxon>
        <taxon>Coleoidea</taxon>
        <taxon>Octopodiformes</taxon>
        <taxon>Octopoda</taxon>
        <taxon>Incirrata</taxon>
        <taxon>Octopodidae</taxon>
        <taxon>Octopus</taxon>
    </lineage>
</organism>
<keyword evidence="5" id="KW-0694">RNA-binding</keyword>
<dbReference type="Pfam" id="PF15135">
    <property type="entry name" value="UPF0515"/>
    <property type="match status" value="1"/>
</dbReference>
<dbReference type="AlphaFoldDB" id="A0A0L8G423"/>
<comment type="similarity">
    <text evidence="3">Belongs to the SHFL family.</text>
</comment>
<feature type="region of interest" description="Disordered" evidence="7">
    <location>
        <begin position="216"/>
        <end position="281"/>
    </location>
</feature>
<evidence type="ECO:0000256" key="7">
    <source>
        <dbReference type="SAM" id="MobiDB-lite"/>
    </source>
</evidence>
<dbReference type="PANTHER" id="PTHR16135:SF2">
    <property type="entry name" value="SHIFTLESS ANTIVIRAL INHIBITOR OF RIBOSOMAL FRAMESHIFTING PROTEIN"/>
    <property type="match status" value="1"/>
</dbReference>
<comment type="subcellular location">
    <subcellularLocation>
        <location evidence="2">Cytoplasm</location>
        <location evidence="2">Cytoplasmic ribonucleoprotein granule</location>
    </subcellularLocation>
    <subcellularLocation>
        <location evidence="1">Nucleus</location>
    </subcellularLocation>
</comment>
<dbReference type="GO" id="GO:0005634">
    <property type="term" value="C:nucleus"/>
    <property type="evidence" value="ECO:0007669"/>
    <property type="project" value="UniProtKB-SubCell"/>
</dbReference>
<evidence type="ECO:0000256" key="4">
    <source>
        <dbReference type="ARBA" id="ARBA00022490"/>
    </source>
</evidence>
<evidence type="ECO:0000313" key="8">
    <source>
        <dbReference type="EMBL" id="KOF71782.1"/>
    </source>
</evidence>
<dbReference type="InterPro" id="IPR026795">
    <property type="entry name" value="SHFL"/>
</dbReference>